<evidence type="ECO:0000256" key="1">
    <source>
        <dbReference type="ARBA" id="ARBA00004141"/>
    </source>
</evidence>
<sequence length="333" mass="37422">MCSTCSQTCGSKINCSINFQEIMTRVRATCTQLIGYCAWNEKQFDCCDHFATLETEVGTCYTINSLHSSTSKPPLQMISNRHTGPGKLELHLLENTQVYLHGADEVPFINHPLEEQFTVELGQTVTAIFLIREIVNDPFLESVSVEQRACRWASSENFLSTHVLYSYSTCIVDCRARAQMEICSCVSQFMPRMGGFPACDLNGLICLQENKENFNNLRLNTSNAKGLACDCMASCDEPEINIVETLYEGEVPTFKDRDIDRDWSNGTGINSKITIKMESLPMEQYIRKLVRSPLELIVSIGGIIGLFLGLSMIDVIELIHYICIKGNPYITCR</sequence>
<evidence type="ECO:0000256" key="10">
    <source>
        <dbReference type="ARBA" id="ARBA00023201"/>
    </source>
</evidence>
<dbReference type="PANTHER" id="PTHR11690:SF184">
    <property type="entry name" value="PICKPOCKET 31"/>
    <property type="match status" value="1"/>
</dbReference>
<evidence type="ECO:0000256" key="4">
    <source>
        <dbReference type="ARBA" id="ARBA00022461"/>
    </source>
</evidence>
<dbReference type="Pfam" id="PF00858">
    <property type="entry name" value="ASC"/>
    <property type="match status" value="1"/>
</dbReference>
<proteinExistence type="inferred from homology"/>
<dbReference type="Gene3D" id="2.60.470.10">
    <property type="entry name" value="Acid-sensing ion channels like domains"/>
    <property type="match status" value="1"/>
</dbReference>
<evidence type="ECO:0000256" key="2">
    <source>
        <dbReference type="ARBA" id="ARBA00007193"/>
    </source>
</evidence>
<evidence type="ECO:0000256" key="9">
    <source>
        <dbReference type="ARBA" id="ARBA00023136"/>
    </source>
</evidence>
<dbReference type="GO" id="GO:0005886">
    <property type="term" value="C:plasma membrane"/>
    <property type="evidence" value="ECO:0007669"/>
    <property type="project" value="TreeGrafter"/>
</dbReference>
<keyword evidence="10 12" id="KW-0739">Sodium transport</keyword>
<keyword evidence="3 12" id="KW-0813">Transport</keyword>
<dbReference type="EMBL" id="OU963864">
    <property type="protein sequence ID" value="CAH0387386.1"/>
    <property type="molecule type" value="Genomic_DNA"/>
</dbReference>
<feature type="transmembrane region" description="Helical" evidence="13">
    <location>
        <begin position="296"/>
        <end position="316"/>
    </location>
</feature>
<evidence type="ECO:0000256" key="12">
    <source>
        <dbReference type="RuleBase" id="RU000679"/>
    </source>
</evidence>
<evidence type="ECO:0000256" key="5">
    <source>
        <dbReference type="ARBA" id="ARBA00022692"/>
    </source>
</evidence>
<organism evidence="14 15">
    <name type="scientific">Bemisia tabaci</name>
    <name type="common">Sweetpotato whitefly</name>
    <name type="synonym">Aleurodes tabaci</name>
    <dbReference type="NCBI Taxonomy" id="7038"/>
    <lineage>
        <taxon>Eukaryota</taxon>
        <taxon>Metazoa</taxon>
        <taxon>Ecdysozoa</taxon>
        <taxon>Arthropoda</taxon>
        <taxon>Hexapoda</taxon>
        <taxon>Insecta</taxon>
        <taxon>Pterygota</taxon>
        <taxon>Neoptera</taxon>
        <taxon>Paraneoptera</taxon>
        <taxon>Hemiptera</taxon>
        <taxon>Sternorrhyncha</taxon>
        <taxon>Aleyrodoidea</taxon>
        <taxon>Aleyrodidae</taxon>
        <taxon>Aleyrodinae</taxon>
        <taxon>Bemisia</taxon>
    </lineage>
</organism>
<evidence type="ECO:0000256" key="8">
    <source>
        <dbReference type="ARBA" id="ARBA00023065"/>
    </source>
</evidence>
<accession>A0A9P0AA27</accession>
<evidence type="ECO:0000256" key="11">
    <source>
        <dbReference type="ARBA" id="ARBA00023303"/>
    </source>
</evidence>
<evidence type="ECO:0000256" key="7">
    <source>
        <dbReference type="ARBA" id="ARBA00023053"/>
    </source>
</evidence>
<protein>
    <submittedName>
        <fullName evidence="14">Uncharacterized protein</fullName>
    </submittedName>
</protein>
<evidence type="ECO:0000313" key="15">
    <source>
        <dbReference type="Proteomes" id="UP001152759"/>
    </source>
</evidence>
<keyword evidence="5 12" id="KW-0812">Transmembrane</keyword>
<evidence type="ECO:0000256" key="6">
    <source>
        <dbReference type="ARBA" id="ARBA00022989"/>
    </source>
</evidence>
<evidence type="ECO:0000256" key="13">
    <source>
        <dbReference type="SAM" id="Phobius"/>
    </source>
</evidence>
<dbReference type="GO" id="GO:0015280">
    <property type="term" value="F:ligand-gated sodium channel activity"/>
    <property type="evidence" value="ECO:0007669"/>
    <property type="project" value="TreeGrafter"/>
</dbReference>
<evidence type="ECO:0000256" key="3">
    <source>
        <dbReference type="ARBA" id="ARBA00022448"/>
    </source>
</evidence>
<comment type="similarity">
    <text evidence="2 12">Belongs to the amiloride-sensitive sodium channel (TC 1.A.6) family.</text>
</comment>
<dbReference type="AlphaFoldDB" id="A0A9P0AA27"/>
<reference evidence="14" key="1">
    <citation type="submission" date="2021-12" db="EMBL/GenBank/DDBJ databases">
        <authorList>
            <person name="King R."/>
        </authorList>
    </citation>
    <scope>NUCLEOTIDE SEQUENCE</scope>
</reference>
<keyword evidence="9 13" id="KW-0472">Membrane</keyword>
<keyword evidence="4 12" id="KW-0894">Sodium channel</keyword>
<keyword evidence="15" id="KW-1185">Reference proteome</keyword>
<keyword evidence="8 12" id="KW-0406">Ion transport</keyword>
<gene>
    <name evidence="14" type="ORF">BEMITA_LOCUS6409</name>
</gene>
<keyword evidence="6 13" id="KW-1133">Transmembrane helix</keyword>
<comment type="subcellular location">
    <subcellularLocation>
        <location evidence="1">Membrane</location>
        <topology evidence="1">Multi-pass membrane protein</topology>
    </subcellularLocation>
</comment>
<evidence type="ECO:0000313" key="14">
    <source>
        <dbReference type="EMBL" id="CAH0387386.1"/>
    </source>
</evidence>
<dbReference type="PRINTS" id="PR01078">
    <property type="entry name" value="AMINACHANNEL"/>
</dbReference>
<dbReference type="Proteomes" id="UP001152759">
    <property type="component" value="Chromosome 3"/>
</dbReference>
<keyword evidence="11 12" id="KW-0407">Ion channel</keyword>
<name>A0A9P0AA27_BEMTA</name>
<dbReference type="Gene3D" id="1.10.287.770">
    <property type="entry name" value="YojJ-like"/>
    <property type="match status" value="1"/>
</dbReference>
<dbReference type="InterPro" id="IPR001873">
    <property type="entry name" value="ENaC"/>
</dbReference>
<dbReference type="PANTHER" id="PTHR11690">
    <property type="entry name" value="AMILORIDE-SENSITIVE SODIUM CHANNEL-RELATED"/>
    <property type="match status" value="1"/>
</dbReference>
<keyword evidence="7" id="KW-0915">Sodium</keyword>